<dbReference type="PANTHER" id="PTHR46481:SF11">
    <property type="entry name" value="ZINC FINGER BED DOMAIN-CONTAINING PROTEIN RICESLEEPER 2-LIKE"/>
    <property type="match status" value="1"/>
</dbReference>
<organism evidence="2 3">
    <name type="scientific">Quillaja saponaria</name>
    <name type="common">Soap bark tree</name>
    <dbReference type="NCBI Taxonomy" id="32244"/>
    <lineage>
        <taxon>Eukaryota</taxon>
        <taxon>Viridiplantae</taxon>
        <taxon>Streptophyta</taxon>
        <taxon>Embryophyta</taxon>
        <taxon>Tracheophyta</taxon>
        <taxon>Spermatophyta</taxon>
        <taxon>Magnoliopsida</taxon>
        <taxon>eudicotyledons</taxon>
        <taxon>Gunneridae</taxon>
        <taxon>Pentapetalae</taxon>
        <taxon>rosids</taxon>
        <taxon>fabids</taxon>
        <taxon>Fabales</taxon>
        <taxon>Quillajaceae</taxon>
        <taxon>Quillaja</taxon>
    </lineage>
</organism>
<reference evidence="2" key="1">
    <citation type="journal article" date="2023" name="Science">
        <title>Elucidation of the pathway for biosynthesis of saponin adjuvants from the soapbark tree.</title>
        <authorList>
            <person name="Reed J."/>
            <person name="Orme A."/>
            <person name="El-Demerdash A."/>
            <person name="Owen C."/>
            <person name="Martin L.B.B."/>
            <person name="Misra R.C."/>
            <person name="Kikuchi S."/>
            <person name="Rejzek M."/>
            <person name="Martin A.C."/>
            <person name="Harkess A."/>
            <person name="Leebens-Mack J."/>
            <person name="Louveau T."/>
            <person name="Stephenson M.J."/>
            <person name="Osbourn A."/>
        </authorList>
    </citation>
    <scope>NUCLEOTIDE SEQUENCE</scope>
    <source>
        <strain evidence="2">S10</strain>
    </source>
</reference>
<dbReference type="AlphaFoldDB" id="A0AAD7LAG5"/>
<dbReference type="GO" id="GO:0046983">
    <property type="term" value="F:protein dimerization activity"/>
    <property type="evidence" value="ECO:0007669"/>
    <property type="project" value="InterPro"/>
</dbReference>
<comment type="caution">
    <text evidence="2">The sequence shown here is derived from an EMBL/GenBank/DDBJ whole genome shotgun (WGS) entry which is preliminary data.</text>
</comment>
<protein>
    <submittedName>
        <fullName evidence="2">Zinc finger BED domain-containing protein RICESLEEPER</fullName>
    </submittedName>
</protein>
<dbReference type="EMBL" id="JARAOO010000010">
    <property type="protein sequence ID" value="KAJ7954513.1"/>
    <property type="molecule type" value="Genomic_DNA"/>
</dbReference>
<proteinExistence type="predicted"/>
<evidence type="ECO:0000313" key="3">
    <source>
        <dbReference type="Proteomes" id="UP001163823"/>
    </source>
</evidence>
<keyword evidence="3" id="KW-1185">Reference proteome</keyword>
<evidence type="ECO:0000313" key="2">
    <source>
        <dbReference type="EMBL" id="KAJ7954513.1"/>
    </source>
</evidence>
<dbReference type="Proteomes" id="UP001163823">
    <property type="component" value="Chromosome 10"/>
</dbReference>
<feature type="domain" description="HAT C-terminal dimerisation" evidence="1">
    <location>
        <begin position="80"/>
        <end position="149"/>
    </location>
</feature>
<dbReference type="KEGG" id="qsa:O6P43_026085"/>
<dbReference type="SUPFAM" id="SSF53098">
    <property type="entry name" value="Ribonuclease H-like"/>
    <property type="match status" value="1"/>
</dbReference>
<evidence type="ECO:0000259" key="1">
    <source>
        <dbReference type="Pfam" id="PF05699"/>
    </source>
</evidence>
<dbReference type="PANTHER" id="PTHR46481">
    <property type="entry name" value="ZINC FINGER BED DOMAIN-CONTAINING PROTEIN 4"/>
    <property type="match status" value="1"/>
</dbReference>
<sequence length="163" mass="18698">MDLAKMIIVHGYPLSDHIGFRKFIYGLQPTFKMVLRNTVKADIMKIYDCEKDNTMKLIKSSQSKVAITCDMWTASNQRKDNYFDKDVMPRTKDFDVLLWWKLNGIKYLTLQAISRDLLVILVSTIASESTFSTGERLISPFRSRLHSKTSGSNDVCSKLVVGY</sequence>
<dbReference type="InterPro" id="IPR052035">
    <property type="entry name" value="ZnF_BED_domain_contain"/>
</dbReference>
<accession>A0AAD7LAG5</accession>
<dbReference type="Pfam" id="PF05699">
    <property type="entry name" value="Dimer_Tnp_hAT"/>
    <property type="match status" value="1"/>
</dbReference>
<name>A0AAD7LAG5_QUISA</name>
<dbReference type="InterPro" id="IPR008906">
    <property type="entry name" value="HATC_C_dom"/>
</dbReference>
<dbReference type="InterPro" id="IPR012337">
    <property type="entry name" value="RNaseH-like_sf"/>
</dbReference>
<gene>
    <name evidence="2" type="ORF">O6P43_026085</name>
</gene>